<dbReference type="PATRIC" id="fig|104102.7.peg.2028"/>
<accession>A0A094YNA1</accession>
<organism evidence="2 3">
    <name type="scientific">Acetobacter tropicalis</name>
    <dbReference type="NCBI Taxonomy" id="104102"/>
    <lineage>
        <taxon>Bacteria</taxon>
        <taxon>Pseudomonadati</taxon>
        <taxon>Pseudomonadota</taxon>
        <taxon>Alphaproteobacteria</taxon>
        <taxon>Acetobacterales</taxon>
        <taxon>Acetobacteraceae</taxon>
        <taxon>Acetobacter</taxon>
    </lineage>
</organism>
<protein>
    <submittedName>
        <fullName evidence="2">Uncharacterized protein</fullName>
    </submittedName>
</protein>
<comment type="caution">
    <text evidence="2">The sequence shown here is derived from an EMBL/GenBank/DDBJ whole genome shotgun (WGS) entry which is preliminary data.</text>
</comment>
<gene>
    <name evidence="2" type="ORF">AtDm6_2052</name>
</gene>
<dbReference type="EMBL" id="JOKM01000072">
    <property type="protein sequence ID" value="KGB22817.1"/>
    <property type="molecule type" value="Genomic_DNA"/>
</dbReference>
<dbReference type="Proteomes" id="UP000029448">
    <property type="component" value="Unassembled WGS sequence"/>
</dbReference>
<proteinExistence type="predicted"/>
<sequence length="49" mass="5695">MSKTRPIRKFSSGNPPVRATTEQEMRKENERAVHTAWRLPAGETRRRSS</sequence>
<dbReference type="AlphaFoldDB" id="A0A094YNA1"/>
<evidence type="ECO:0000313" key="3">
    <source>
        <dbReference type="Proteomes" id="UP000029448"/>
    </source>
</evidence>
<feature type="compositionally biased region" description="Basic and acidic residues" evidence="1">
    <location>
        <begin position="21"/>
        <end position="33"/>
    </location>
</feature>
<evidence type="ECO:0000313" key="2">
    <source>
        <dbReference type="EMBL" id="KGB22817.1"/>
    </source>
</evidence>
<evidence type="ECO:0000256" key="1">
    <source>
        <dbReference type="SAM" id="MobiDB-lite"/>
    </source>
</evidence>
<name>A0A094YNA1_9PROT</name>
<feature type="region of interest" description="Disordered" evidence="1">
    <location>
        <begin position="1"/>
        <end position="49"/>
    </location>
</feature>
<reference evidence="2 3" key="1">
    <citation type="submission" date="2014-06" db="EMBL/GenBank/DDBJ databases">
        <title>Functional and comparative genomic analyses of the Drosophila gut microbiota identify candidate symbiosis factors.</title>
        <authorList>
            <person name="Newell P.D."/>
            <person name="Chaston J.M."/>
            <person name="Douglas A.E."/>
        </authorList>
    </citation>
    <scope>NUCLEOTIDE SEQUENCE [LARGE SCALE GENOMIC DNA]</scope>
    <source>
        <strain evidence="2 3">DmCS_006</strain>
    </source>
</reference>
<dbReference type="STRING" id="104102.AtDm6_2052"/>
<keyword evidence="3" id="KW-1185">Reference proteome</keyword>